<gene>
    <name evidence="2" type="ORF">SAMN05216195_101134</name>
</gene>
<evidence type="ECO:0000313" key="3">
    <source>
        <dbReference type="Proteomes" id="UP000199028"/>
    </source>
</evidence>
<accession>A0A1H9AA07</accession>
<keyword evidence="1" id="KW-0732">Signal</keyword>
<dbReference type="Proteomes" id="UP000199028">
    <property type="component" value="Unassembled WGS sequence"/>
</dbReference>
<dbReference type="EMBL" id="FOFT01000001">
    <property type="protein sequence ID" value="SEP73499.1"/>
    <property type="molecule type" value="Genomic_DNA"/>
</dbReference>
<protein>
    <submittedName>
        <fullName evidence="2">Uncharacterized protein</fullName>
    </submittedName>
</protein>
<organism evidence="2 3">
    <name type="scientific">Lentzea flaviverrucosa</name>
    <dbReference type="NCBI Taxonomy" id="200379"/>
    <lineage>
        <taxon>Bacteria</taxon>
        <taxon>Bacillati</taxon>
        <taxon>Actinomycetota</taxon>
        <taxon>Actinomycetes</taxon>
        <taxon>Pseudonocardiales</taxon>
        <taxon>Pseudonocardiaceae</taxon>
        <taxon>Lentzea</taxon>
    </lineage>
</organism>
<reference evidence="3" key="1">
    <citation type="submission" date="2016-10" db="EMBL/GenBank/DDBJ databases">
        <authorList>
            <person name="Varghese N."/>
            <person name="Submissions S."/>
        </authorList>
    </citation>
    <scope>NUCLEOTIDE SEQUENCE [LARGE SCALE GENOMIC DNA]</scope>
    <source>
        <strain evidence="3">CGMCC 4.578</strain>
    </source>
</reference>
<feature type="chain" id="PRO_5011646077" evidence="1">
    <location>
        <begin position="31"/>
        <end position="267"/>
    </location>
</feature>
<feature type="signal peptide" evidence="1">
    <location>
        <begin position="1"/>
        <end position="30"/>
    </location>
</feature>
<evidence type="ECO:0000256" key="1">
    <source>
        <dbReference type="SAM" id="SignalP"/>
    </source>
</evidence>
<proteinExistence type="predicted"/>
<keyword evidence="3" id="KW-1185">Reference proteome</keyword>
<evidence type="ECO:0000313" key="2">
    <source>
        <dbReference type="EMBL" id="SEP73499.1"/>
    </source>
</evidence>
<name>A0A1H9AA07_9PSEU</name>
<dbReference type="AlphaFoldDB" id="A0A1H9AA07"/>
<dbReference type="OrthoDB" id="3816890at2"/>
<dbReference type="RefSeq" id="WP_143086554.1">
    <property type="nucleotide sequence ID" value="NZ_FOFT01000001.1"/>
</dbReference>
<sequence>MRKLRTAVLAFGVTAAVVGGGSAGAPAAQAAATWKAFDKNCVTVIAGGGAIAGSVCAQVQKRVTDTGSTNGYRARVTVTPAAGHSLKPTTHTWSSDGATNQICTGGCAPQTSEWTSAWTPVKTSSGTYTARGEVFGSSSIFSVSASWSDWTQIAKKCVSEAAGKLCVYRHERAYRDTYEERAKLTVAPSAGNWLEPRWVRVGIVSDGVDSHETRDLCDPSCTRRTVTWSATVSRTIGNIGSTYQLYASAQVALPSGDVELIKASLSG</sequence>